<dbReference type="Proteomes" id="UP001460270">
    <property type="component" value="Unassembled WGS sequence"/>
</dbReference>
<dbReference type="PANTHER" id="PTHR23516">
    <property type="entry name" value="SAM (S-ADENOSYL METHIONINE) TRANSPORTER"/>
    <property type="match status" value="1"/>
</dbReference>
<evidence type="ECO:0000256" key="8">
    <source>
        <dbReference type="SAM" id="Phobius"/>
    </source>
</evidence>
<proteinExistence type="inferred from homology"/>
<evidence type="ECO:0000256" key="2">
    <source>
        <dbReference type="ARBA" id="ARBA00008335"/>
    </source>
</evidence>
<keyword evidence="7 8" id="KW-0472">Membrane</keyword>
<dbReference type="EMBL" id="JBBPFD010000020">
    <property type="protein sequence ID" value="KAK7884294.1"/>
    <property type="molecule type" value="Genomic_DNA"/>
</dbReference>
<dbReference type="AlphaFoldDB" id="A0AAW0MZN2"/>
<keyword evidence="4" id="KW-1003">Cell membrane</keyword>
<feature type="chain" id="PRO_5043497334" evidence="9">
    <location>
        <begin position="19"/>
        <end position="171"/>
    </location>
</feature>
<evidence type="ECO:0000256" key="1">
    <source>
        <dbReference type="ARBA" id="ARBA00004651"/>
    </source>
</evidence>
<reference evidence="11" key="1">
    <citation type="submission" date="2024-04" db="EMBL/GenBank/DDBJ databases">
        <title>Salinicola lusitanus LLJ914,a marine bacterium isolated from the Okinawa Trough.</title>
        <authorList>
            <person name="Li J."/>
        </authorList>
    </citation>
    <scope>NUCLEOTIDE SEQUENCE [LARGE SCALE GENOMIC DNA]</scope>
</reference>
<keyword evidence="6 8" id="KW-1133">Transmembrane helix</keyword>
<evidence type="ECO:0000313" key="11">
    <source>
        <dbReference type="Proteomes" id="UP001460270"/>
    </source>
</evidence>
<gene>
    <name evidence="10" type="ORF">WMY93_027417</name>
</gene>
<dbReference type="InterPro" id="IPR008509">
    <property type="entry name" value="MOT2/MFSD5"/>
</dbReference>
<dbReference type="GO" id="GO:0015098">
    <property type="term" value="F:molybdate ion transmembrane transporter activity"/>
    <property type="evidence" value="ECO:0007669"/>
    <property type="project" value="InterPro"/>
</dbReference>
<protein>
    <submittedName>
        <fullName evidence="10">Uncharacterized protein</fullName>
    </submittedName>
</protein>
<evidence type="ECO:0000256" key="7">
    <source>
        <dbReference type="ARBA" id="ARBA00023136"/>
    </source>
</evidence>
<accession>A0AAW0MZN2</accession>
<keyword evidence="3" id="KW-0813">Transport</keyword>
<name>A0AAW0MZN2_9GOBI</name>
<keyword evidence="5 8" id="KW-0812">Transmembrane</keyword>
<evidence type="ECO:0000313" key="10">
    <source>
        <dbReference type="EMBL" id="KAK7884294.1"/>
    </source>
</evidence>
<feature type="transmembrane region" description="Helical" evidence="8">
    <location>
        <begin position="81"/>
        <end position="101"/>
    </location>
</feature>
<dbReference type="GO" id="GO:0005886">
    <property type="term" value="C:plasma membrane"/>
    <property type="evidence" value="ECO:0007669"/>
    <property type="project" value="UniProtKB-SubCell"/>
</dbReference>
<organism evidence="10 11">
    <name type="scientific">Mugilogobius chulae</name>
    <name type="common">yellowstripe goby</name>
    <dbReference type="NCBI Taxonomy" id="88201"/>
    <lineage>
        <taxon>Eukaryota</taxon>
        <taxon>Metazoa</taxon>
        <taxon>Chordata</taxon>
        <taxon>Craniata</taxon>
        <taxon>Vertebrata</taxon>
        <taxon>Euteleostomi</taxon>
        <taxon>Actinopterygii</taxon>
        <taxon>Neopterygii</taxon>
        <taxon>Teleostei</taxon>
        <taxon>Neoteleostei</taxon>
        <taxon>Acanthomorphata</taxon>
        <taxon>Gobiaria</taxon>
        <taxon>Gobiiformes</taxon>
        <taxon>Gobioidei</taxon>
        <taxon>Gobiidae</taxon>
        <taxon>Gobionellinae</taxon>
        <taxon>Mugilogobius</taxon>
    </lineage>
</organism>
<comment type="similarity">
    <text evidence="2">Belongs to the major facilitator superfamily.</text>
</comment>
<keyword evidence="9" id="KW-0732">Signal</keyword>
<evidence type="ECO:0000256" key="6">
    <source>
        <dbReference type="ARBA" id="ARBA00022989"/>
    </source>
</evidence>
<dbReference type="Pfam" id="PF05631">
    <property type="entry name" value="MFS_5"/>
    <property type="match status" value="1"/>
</dbReference>
<evidence type="ECO:0000256" key="9">
    <source>
        <dbReference type="SAM" id="SignalP"/>
    </source>
</evidence>
<sequence length="171" mass="19457">MLVTAYLAIVVLLALCVALELTARRITPPEEKLSALANPAFRRFQTIFMRAYLLALWADWLQGPYLYKLYRHYSFLESQIAILYVCGLGSCVLFAPFAGWLPQDEYSGDCLPPCWQPRLNLGTFIVTLRYMIFQRNGFPVLSPQQLPGITDLQLEQGLWQTCWQNGSTSGL</sequence>
<evidence type="ECO:0000256" key="4">
    <source>
        <dbReference type="ARBA" id="ARBA00022475"/>
    </source>
</evidence>
<evidence type="ECO:0000256" key="3">
    <source>
        <dbReference type="ARBA" id="ARBA00022448"/>
    </source>
</evidence>
<dbReference type="PANTHER" id="PTHR23516:SF1">
    <property type="entry name" value="MOLYBDATE-ANION TRANSPORTER"/>
    <property type="match status" value="1"/>
</dbReference>
<keyword evidence="11" id="KW-1185">Reference proteome</keyword>
<comment type="subcellular location">
    <subcellularLocation>
        <location evidence="1">Cell membrane</location>
        <topology evidence="1">Multi-pass membrane protein</topology>
    </subcellularLocation>
</comment>
<evidence type="ECO:0000256" key="5">
    <source>
        <dbReference type="ARBA" id="ARBA00022692"/>
    </source>
</evidence>
<comment type="caution">
    <text evidence="10">The sequence shown here is derived from an EMBL/GenBank/DDBJ whole genome shotgun (WGS) entry which is preliminary data.</text>
</comment>
<feature type="signal peptide" evidence="9">
    <location>
        <begin position="1"/>
        <end position="18"/>
    </location>
</feature>